<dbReference type="EMBL" id="JBHSAX010000019">
    <property type="protein sequence ID" value="MFC3965316.1"/>
    <property type="molecule type" value="Genomic_DNA"/>
</dbReference>
<proteinExistence type="predicted"/>
<accession>A0ABV8E0J3</accession>
<gene>
    <name evidence="1" type="ORF">ACFO0B_25285</name>
</gene>
<reference evidence="2" key="1">
    <citation type="journal article" date="2019" name="Int. J. Syst. Evol. Microbiol.">
        <title>The Global Catalogue of Microorganisms (GCM) 10K type strain sequencing project: providing services to taxonomists for standard genome sequencing and annotation.</title>
        <authorList>
            <consortium name="The Broad Institute Genomics Platform"/>
            <consortium name="The Broad Institute Genome Sequencing Center for Infectious Disease"/>
            <person name="Wu L."/>
            <person name="Ma J."/>
        </authorList>
    </citation>
    <scope>NUCLEOTIDE SEQUENCE [LARGE SCALE GENOMIC DNA]</scope>
    <source>
        <strain evidence="2">CGMCC 4.7330</strain>
    </source>
</reference>
<dbReference type="Proteomes" id="UP001595696">
    <property type="component" value="Unassembled WGS sequence"/>
</dbReference>
<evidence type="ECO:0000313" key="1">
    <source>
        <dbReference type="EMBL" id="MFC3965316.1"/>
    </source>
</evidence>
<keyword evidence="2" id="KW-1185">Reference proteome</keyword>
<organism evidence="1 2">
    <name type="scientific">Nocardia jiangsuensis</name>
    <dbReference type="NCBI Taxonomy" id="1691563"/>
    <lineage>
        <taxon>Bacteria</taxon>
        <taxon>Bacillati</taxon>
        <taxon>Actinomycetota</taxon>
        <taxon>Actinomycetes</taxon>
        <taxon>Mycobacteriales</taxon>
        <taxon>Nocardiaceae</taxon>
        <taxon>Nocardia</taxon>
    </lineage>
</organism>
<dbReference type="RefSeq" id="WP_378615062.1">
    <property type="nucleotide sequence ID" value="NZ_JBHSAX010000019.1"/>
</dbReference>
<comment type="caution">
    <text evidence="1">The sequence shown here is derived from an EMBL/GenBank/DDBJ whole genome shotgun (WGS) entry which is preliminary data.</text>
</comment>
<name>A0ABV8E0J3_9NOCA</name>
<sequence length="206" mass="23107">MKHVLQFGSPEIHPRNKRKSRALNLTRRARRRAMTAVQHHTARLQPFSLSEFGRILSEHSGIPVRIGASTTLPRSIAGQWLRTEAEDVIEYAADLPEIARINTVLHEAGHILHGHEGDGHLLETGLALCSILSPTAIANFAHVRYRSAYDSSSERQAETFARRTLRTILWSDADTTESAEIISALGLRHTRLCATLDLLRRRKEQG</sequence>
<protein>
    <recommendedName>
        <fullName evidence="3">IrrE N-terminal-like domain-containing protein</fullName>
    </recommendedName>
</protein>
<evidence type="ECO:0000313" key="2">
    <source>
        <dbReference type="Proteomes" id="UP001595696"/>
    </source>
</evidence>
<evidence type="ECO:0008006" key="3">
    <source>
        <dbReference type="Google" id="ProtNLM"/>
    </source>
</evidence>